<gene>
    <name evidence="1" type="ORF">NC653_006524</name>
</gene>
<keyword evidence="2" id="KW-1185">Reference proteome</keyword>
<proteinExistence type="predicted"/>
<reference evidence="1" key="1">
    <citation type="journal article" date="2023" name="Mol. Ecol. Resour.">
        <title>Chromosome-level genome assembly of a triploid poplar Populus alba 'Berolinensis'.</title>
        <authorList>
            <person name="Chen S."/>
            <person name="Yu Y."/>
            <person name="Wang X."/>
            <person name="Wang S."/>
            <person name="Zhang T."/>
            <person name="Zhou Y."/>
            <person name="He R."/>
            <person name="Meng N."/>
            <person name="Wang Y."/>
            <person name="Liu W."/>
            <person name="Liu Z."/>
            <person name="Liu J."/>
            <person name="Guo Q."/>
            <person name="Huang H."/>
            <person name="Sederoff R.R."/>
            <person name="Wang G."/>
            <person name="Qu G."/>
            <person name="Chen S."/>
        </authorList>
    </citation>
    <scope>NUCLEOTIDE SEQUENCE</scope>
    <source>
        <strain evidence="1">SC-2020</strain>
    </source>
</reference>
<dbReference type="AlphaFoldDB" id="A0AAD6WCQ3"/>
<comment type="caution">
    <text evidence="1">The sequence shown here is derived from an EMBL/GenBank/DDBJ whole genome shotgun (WGS) entry which is preliminary data.</text>
</comment>
<organism evidence="1 2">
    <name type="scientific">Populus alba x Populus x berolinensis</name>
    <dbReference type="NCBI Taxonomy" id="444605"/>
    <lineage>
        <taxon>Eukaryota</taxon>
        <taxon>Viridiplantae</taxon>
        <taxon>Streptophyta</taxon>
        <taxon>Embryophyta</taxon>
        <taxon>Tracheophyta</taxon>
        <taxon>Spermatophyta</taxon>
        <taxon>Magnoliopsida</taxon>
        <taxon>eudicotyledons</taxon>
        <taxon>Gunneridae</taxon>
        <taxon>Pentapetalae</taxon>
        <taxon>rosids</taxon>
        <taxon>fabids</taxon>
        <taxon>Malpighiales</taxon>
        <taxon>Salicaceae</taxon>
        <taxon>Saliceae</taxon>
        <taxon>Populus</taxon>
    </lineage>
</organism>
<dbReference type="Proteomes" id="UP001164929">
    <property type="component" value="Chromosome 2"/>
</dbReference>
<accession>A0AAD6WCQ3</accession>
<evidence type="ECO:0000313" key="1">
    <source>
        <dbReference type="EMBL" id="KAJ7007507.1"/>
    </source>
</evidence>
<protein>
    <submittedName>
        <fullName evidence="1">Uncharacterized protein</fullName>
    </submittedName>
</protein>
<dbReference type="EMBL" id="JAQIZT010000002">
    <property type="protein sequence ID" value="KAJ7007507.1"/>
    <property type="molecule type" value="Genomic_DNA"/>
</dbReference>
<evidence type="ECO:0000313" key="2">
    <source>
        <dbReference type="Proteomes" id="UP001164929"/>
    </source>
</evidence>
<sequence length="78" mass="8702">MTLIIALLSFPCSDFNGEGQRGKRRWPITTTMTAQQPPNQSSSRKEIHGVFQSTMPNIKIQIFNASVKDWHPTEAGDG</sequence>
<name>A0AAD6WCQ3_9ROSI</name>